<name>A0AAU7BUK6_9FLAO</name>
<gene>
    <name evidence="1" type="ORF">ABGB03_01705</name>
</gene>
<dbReference type="RefSeq" id="WP_347924319.1">
    <property type="nucleotide sequence ID" value="NZ_CP157199.1"/>
</dbReference>
<organism evidence="1">
    <name type="scientific">Pontimicrobium sp. SW4</name>
    <dbReference type="NCBI Taxonomy" id="3153519"/>
    <lineage>
        <taxon>Bacteria</taxon>
        <taxon>Pseudomonadati</taxon>
        <taxon>Bacteroidota</taxon>
        <taxon>Flavobacteriia</taxon>
        <taxon>Flavobacteriales</taxon>
        <taxon>Flavobacteriaceae</taxon>
        <taxon>Pontimicrobium</taxon>
    </lineage>
</organism>
<dbReference type="EMBL" id="CP157199">
    <property type="protein sequence ID" value="XBG61634.1"/>
    <property type="molecule type" value="Genomic_DNA"/>
</dbReference>
<accession>A0AAU7BUK6</accession>
<proteinExistence type="predicted"/>
<reference evidence="1" key="1">
    <citation type="submission" date="2024-05" db="EMBL/GenBank/DDBJ databases">
        <title>Pontimicrobium maritimus sp. nov., isolated form sea water.</title>
        <authorList>
            <person name="Muhammad N."/>
            <person name="Vuong T.Q."/>
            <person name="Han H.L."/>
            <person name="Kim S.-G."/>
        </authorList>
    </citation>
    <scope>NUCLEOTIDE SEQUENCE</scope>
    <source>
        <strain evidence="1">SW4</strain>
    </source>
</reference>
<evidence type="ECO:0000313" key="1">
    <source>
        <dbReference type="EMBL" id="XBG61634.1"/>
    </source>
</evidence>
<protein>
    <submittedName>
        <fullName evidence="1">Uncharacterized protein</fullName>
    </submittedName>
</protein>
<sequence>MAQNKNIKPFLKATVQLNILAAFGVAHLSLDDYLKSKINGKEV</sequence>
<dbReference type="AlphaFoldDB" id="A0AAU7BUK6"/>